<proteinExistence type="inferred from homology"/>
<dbReference type="SUPFAM" id="SSF53383">
    <property type="entry name" value="PLP-dependent transferases"/>
    <property type="match status" value="1"/>
</dbReference>
<dbReference type="PROSITE" id="PS00105">
    <property type="entry name" value="AA_TRANSFER_CLASS_1"/>
    <property type="match status" value="1"/>
</dbReference>
<protein>
    <recommendedName>
        <fullName evidence="7">Aminotransferase</fullName>
        <ecNumber evidence="7">2.6.1.-</ecNumber>
    </recommendedName>
</protein>
<accession>A0A2C9CPL2</accession>
<dbReference type="PANTHER" id="PTHR46383">
    <property type="entry name" value="ASPARTATE AMINOTRANSFERASE"/>
    <property type="match status" value="1"/>
</dbReference>
<reference evidence="10" key="1">
    <citation type="submission" date="2017-09" db="EMBL/GenBank/DDBJ databases">
        <authorList>
            <person name="Varghese N."/>
            <person name="Submissions S."/>
        </authorList>
    </citation>
    <scope>NUCLEOTIDE SEQUENCE [LARGE SCALE GENOMIC DNA]</scope>
    <source>
        <strain evidence="10">C7</strain>
    </source>
</reference>
<keyword evidence="4 7" id="KW-0808">Transferase</keyword>
<dbReference type="GO" id="GO:0006520">
    <property type="term" value="P:amino acid metabolic process"/>
    <property type="evidence" value="ECO:0007669"/>
    <property type="project" value="InterPro"/>
</dbReference>
<keyword evidence="5" id="KW-0663">Pyridoxal phosphate</keyword>
<evidence type="ECO:0000256" key="7">
    <source>
        <dbReference type="RuleBase" id="RU000481"/>
    </source>
</evidence>
<sequence length="383" mass="41494">MKISNRIRSIPEVGNNAWAIFEKAQKLREQGIDVTMLSIGDHETITPEPIIDHMAQAARRGNTGYASIPGMAPLRAAIADRAGASVENVFVTPGGQFALFEALMATIDPGDKVAILDPYYATYPITIRAAGGQPVIARALPDAGFQPDFDDLDRVLHDAKVLLINSPNNPTGAIYPRETMERIAALCIKHDVWLISDEVYDTQVWEGEHISPRTLPDMAQRTIVIGSMSKSHVMTGFRLGWLIAPEFLVSAVFELAIATTYGVPGFIQEAAAFALREGDAIAEETTARYRRRRDLAVQTLQGANGVRMSAPQGAMYVMLDIRATGLSGNAFAESLLDTHHIAVMPGEGFGQAAAGHLRVSLTLPDEDLVRALRTLTDHAASLL</sequence>
<gene>
    <name evidence="9" type="ORF">SAMN06273572_101141</name>
</gene>
<dbReference type="Proteomes" id="UP000220034">
    <property type="component" value="Unassembled WGS sequence"/>
</dbReference>
<dbReference type="InterPro" id="IPR050596">
    <property type="entry name" value="AspAT/PAT-like"/>
</dbReference>
<organism evidence="9 10">
    <name type="scientific">Pontivivens marinum</name>
    <dbReference type="NCBI Taxonomy" id="1690039"/>
    <lineage>
        <taxon>Bacteria</taxon>
        <taxon>Pseudomonadati</taxon>
        <taxon>Pseudomonadota</taxon>
        <taxon>Alphaproteobacteria</taxon>
        <taxon>Rhodobacterales</taxon>
        <taxon>Paracoccaceae</taxon>
        <taxon>Pontivivens</taxon>
    </lineage>
</organism>
<dbReference type="GO" id="GO:0030170">
    <property type="term" value="F:pyridoxal phosphate binding"/>
    <property type="evidence" value="ECO:0007669"/>
    <property type="project" value="InterPro"/>
</dbReference>
<comment type="catalytic activity">
    <reaction evidence="6">
        <text>L-aspartate + 2-oxoglutarate = oxaloacetate + L-glutamate</text>
        <dbReference type="Rhea" id="RHEA:21824"/>
        <dbReference type="ChEBI" id="CHEBI:16452"/>
        <dbReference type="ChEBI" id="CHEBI:16810"/>
        <dbReference type="ChEBI" id="CHEBI:29985"/>
        <dbReference type="ChEBI" id="CHEBI:29991"/>
        <dbReference type="EC" id="2.6.1.1"/>
    </reaction>
</comment>
<dbReference type="CDD" id="cd00609">
    <property type="entry name" value="AAT_like"/>
    <property type="match status" value="1"/>
</dbReference>
<comment type="cofactor">
    <cofactor evidence="1 7">
        <name>pyridoxal 5'-phosphate</name>
        <dbReference type="ChEBI" id="CHEBI:597326"/>
    </cofactor>
</comment>
<dbReference type="EC" id="2.6.1.-" evidence="7"/>
<evidence type="ECO:0000256" key="5">
    <source>
        <dbReference type="ARBA" id="ARBA00022898"/>
    </source>
</evidence>
<dbReference type="GO" id="GO:0004069">
    <property type="term" value="F:L-aspartate:2-oxoglutarate aminotransferase activity"/>
    <property type="evidence" value="ECO:0007669"/>
    <property type="project" value="UniProtKB-EC"/>
</dbReference>
<dbReference type="InterPro" id="IPR015421">
    <property type="entry name" value="PyrdxlP-dep_Trfase_major"/>
</dbReference>
<dbReference type="InterPro" id="IPR004839">
    <property type="entry name" value="Aminotransferase_I/II_large"/>
</dbReference>
<comment type="similarity">
    <text evidence="2 7">Belongs to the class-I pyridoxal-phosphate-dependent aminotransferase family.</text>
</comment>
<keyword evidence="9" id="KW-0670">Pyruvate</keyword>
<evidence type="ECO:0000256" key="2">
    <source>
        <dbReference type="ARBA" id="ARBA00007441"/>
    </source>
</evidence>
<dbReference type="AlphaFoldDB" id="A0A2C9CPL2"/>
<evidence type="ECO:0000259" key="8">
    <source>
        <dbReference type="Pfam" id="PF00155"/>
    </source>
</evidence>
<evidence type="ECO:0000256" key="3">
    <source>
        <dbReference type="ARBA" id="ARBA00022576"/>
    </source>
</evidence>
<dbReference type="Gene3D" id="3.40.640.10">
    <property type="entry name" value="Type I PLP-dependent aspartate aminotransferase-like (Major domain)"/>
    <property type="match status" value="1"/>
</dbReference>
<keyword evidence="3 7" id="KW-0032">Aminotransferase</keyword>
<dbReference type="Pfam" id="PF00155">
    <property type="entry name" value="Aminotran_1_2"/>
    <property type="match status" value="1"/>
</dbReference>
<evidence type="ECO:0000313" key="9">
    <source>
        <dbReference type="EMBL" id="SOH92299.1"/>
    </source>
</evidence>
<evidence type="ECO:0000313" key="10">
    <source>
        <dbReference type="Proteomes" id="UP000220034"/>
    </source>
</evidence>
<dbReference type="InterPro" id="IPR004838">
    <property type="entry name" value="NHTrfase_class1_PyrdxlP-BS"/>
</dbReference>
<name>A0A2C9CPL2_9RHOB</name>
<dbReference type="EMBL" id="OCTN01000001">
    <property type="protein sequence ID" value="SOH92299.1"/>
    <property type="molecule type" value="Genomic_DNA"/>
</dbReference>
<keyword evidence="10" id="KW-1185">Reference proteome</keyword>
<dbReference type="RefSeq" id="WP_097927890.1">
    <property type="nucleotide sequence ID" value="NZ_OCTN01000001.1"/>
</dbReference>
<evidence type="ECO:0000256" key="1">
    <source>
        <dbReference type="ARBA" id="ARBA00001933"/>
    </source>
</evidence>
<evidence type="ECO:0000256" key="4">
    <source>
        <dbReference type="ARBA" id="ARBA00022679"/>
    </source>
</evidence>
<feature type="domain" description="Aminotransferase class I/classII large" evidence="8">
    <location>
        <begin position="33"/>
        <end position="374"/>
    </location>
</feature>
<dbReference type="InterPro" id="IPR015424">
    <property type="entry name" value="PyrdxlP-dep_Trfase"/>
</dbReference>
<dbReference type="OrthoDB" id="9763453at2"/>
<dbReference type="PANTHER" id="PTHR46383:SF1">
    <property type="entry name" value="ASPARTATE AMINOTRANSFERASE"/>
    <property type="match status" value="1"/>
</dbReference>
<evidence type="ECO:0000256" key="6">
    <source>
        <dbReference type="ARBA" id="ARBA00049185"/>
    </source>
</evidence>